<dbReference type="EMBL" id="JACGCM010000766">
    <property type="protein sequence ID" value="KAF6167009.1"/>
    <property type="molecule type" value="Genomic_DNA"/>
</dbReference>
<evidence type="ECO:0000313" key="3">
    <source>
        <dbReference type="Proteomes" id="UP000541444"/>
    </source>
</evidence>
<dbReference type="Proteomes" id="UP000541444">
    <property type="component" value="Unassembled WGS sequence"/>
</dbReference>
<reference evidence="2 3" key="1">
    <citation type="journal article" date="2020" name="IScience">
        <title>Genome Sequencing of the Endangered Kingdonia uniflora (Circaeasteraceae, Ranunculales) Reveals Potential Mechanisms of Evolutionary Specialization.</title>
        <authorList>
            <person name="Sun Y."/>
            <person name="Deng T."/>
            <person name="Zhang A."/>
            <person name="Moore M.J."/>
            <person name="Landis J.B."/>
            <person name="Lin N."/>
            <person name="Zhang H."/>
            <person name="Zhang X."/>
            <person name="Huang J."/>
            <person name="Zhang X."/>
            <person name="Sun H."/>
            <person name="Wang H."/>
        </authorList>
    </citation>
    <scope>NUCLEOTIDE SEQUENCE [LARGE SCALE GENOMIC DNA]</scope>
    <source>
        <strain evidence="2">TB1705</strain>
        <tissue evidence="2">Leaf</tissue>
    </source>
</reference>
<feature type="compositionally biased region" description="Acidic residues" evidence="1">
    <location>
        <begin position="256"/>
        <end position="265"/>
    </location>
</feature>
<feature type="region of interest" description="Disordered" evidence="1">
    <location>
        <begin position="1"/>
        <end position="30"/>
    </location>
</feature>
<accession>A0A7J7NIG1</accession>
<protein>
    <submittedName>
        <fullName evidence="2">Uncharacterized protein</fullName>
    </submittedName>
</protein>
<feature type="compositionally biased region" description="Basic and acidic residues" evidence="1">
    <location>
        <begin position="1"/>
        <end position="10"/>
    </location>
</feature>
<keyword evidence="3" id="KW-1185">Reference proteome</keyword>
<comment type="caution">
    <text evidence="2">The sequence shown here is derived from an EMBL/GenBank/DDBJ whole genome shotgun (WGS) entry which is preliminary data.</text>
</comment>
<proteinExistence type="predicted"/>
<dbReference type="AlphaFoldDB" id="A0A7J7NIG1"/>
<feature type="region of interest" description="Disordered" evidence="1">
    <location>
        <begin position="244"/>
        <end position="274"/>
    </location>
</feature>
<gene>
    <name evidence="2" type="ORF">GIB67_041264</name>
</gene>
<organism evidence="2 3">
    <name type="scientific">Kingdonia uniflora</name>
    <dbReference type="NCBI Taxonomy" id="39325"/>
    <lineage>
        <taxon>Eukaryota</taxon>
        <taxon>Viridiplantae</taxon>
        <taxon>Streptophyta</taxon>
        <taxon>Embryophyta</taxon>
        <taxon>Tracheophyta</taxon>
        <taxon>Spermatophyta</taxon>
        <taxon>Magnoliopsida</taxon>
        <taxon>Ranunculales</taxon>
        <taxon>Circaeasteraceae</taxon>
        <taxon>Kingdonia</taxon>
    </lineage>
</organism>
<sequence length="454" mass="50809">MKSNKEVNEHVDEENQTQEGGAKKGTSNAKNCTSRCTGVGLSKIFAVLHEEEKGVLRTTCFAQLLLIDPIATMSILVMKIFDHHLAYENFQNEVIPQKKNTYGLKEIDDALKQAKLERHHAMKSSEIDMQQELVQEVMKNHIEAPVIGVVPAIESPAVDAPIVSAPTIGSSSFATEIGAVVVSVCSQLEEHENLLQQVAPGDGLELVKDLMVDDDVKVGREVNLKAISFEYGGDLPEWKKGEKYGEEKAEDDKEQPQVADEEEVQEASTDQTTVVSVEEHTIEASADQTTTVSVKEQTMEVAKTKDEASQSVNLQIKKGKEEVVEGKDDDDGNSQKKLDPVQEIKEMVVDQTNLVLMESEANVTLKKRHTLIDTENNERAFKMAYQMNQLHAHLDGRIGEEIVCLNVLYTLYPKQWLDNEVIDVYIKALIQYFDTQHRARKVKEKIVLADVFSY</sequence>
<evidence type="ECO:0000313" key="2">
    <source>
        <dbReference type="EMBL" id="KAF6167009.1"/>
    </source>
</evidence>
<name>A0A7J7NIG1_9MAGN</name>
<evidence type="ECO:0000256" key="1">
    <source>
        <dbReference type="SAM" id="MobiDB-lite"/>
    </source>
</evidence>
<feature type="compositionally biased region" description="Basic and acidic residues" evidence="1">
    <location>
        <begin position="244"/>
        <end position="255"/>
    </location>
</feature>